<proteinExistence type="predicted"/>
<evidence type="ECO:0000313" key="1">
    <source>
        <dbReference type="EMBL" id="CAG8853485.1"/>
    </source>
</evidence>
<dbReference type="EMBL" id="CAJVQB010124838">
    <property type="protein sequence ID" value="CAG8853485.1"/>
    <property type="molecule type" value="Genomic_DNA"/>
</dbReference>
<protein>
    <submittedName>
        <fullName evidence="1">27477_t:CDS:1</fullName>
    </submittedName>
</protein>
<evidence type="ECO:0000313" key="2">
    <source>
        <dbReference type="Proteomes" id="UP000789901"/>
    </source>
</evidence>
<name>A0ABN7XFU4_GIGMA</name>
<sequence length="43" mass="4959">MPSELINVNLNTTYFLTATNEEYNFLIKKLTGNAEFSEFTNPK</sequence>
<accession>A0ABN7XFU4</accession>
<reference evidence="1 2" key="1">
    <citation type="submission" date="2021-06" db="EMBL/GenBank/DDBJ databases">
        <authorList>
            <person name="Kallberg Y."/>
            <person name="Tangrot J."/>
            <person name="Rosling A."/>
        </authorList>
    </citation>
    <scope>NUCLEOTIDE SEQUENCE [LARGE SCALE GENOMIC DNA]</scope>
    <source>
        <strain evidence="1 2">120-4 pot B 10/14</strain>
    </source>
</reference>
<feature type="non-terminal residue" evidence="1">
    <location>
        <position position="43"/>
    </location>
</feature>
<organism evidence="1 2">
    <name type="scientific">Gigaspora margarita</name>
    <dbReference type="NCBI Taxonomy" id="4874"/>
    <lineage>
        <taxon>Eukaryota</taxon>
        <taxon>Fungi</taxon>
        <taxon>Fungi incertae sedis</taxon>
        <taxon>Mucoromycota</taxon>
        <taxon>Glomeromycotina</taxon>
        <taxon>Glomeromycetes</taxon>
        <taxon>Diversisporales</taxon>
        <taxon>Gigasporaceae</taxon>
        <taxon>Gigaspora</taxon>
    </lineage>
</organism>
<keyword evidence="2" id="KW-1185">Reference proteome</keyword>
<dbReference type="Proteomes" id="UP000789901">
    <property type="component" value="Unassembled WGS sequence"/>
</dbReference>
<gene>
    <name evidence="1" type="ORF">GMARGA_LOCUS42306</name>
</gene>
<comment type="caution">
    <text evidence="1">The sequence shown here is derived from an EMBL/GenBank/DDBJ whole genome shotgun (WGS) entry which is preliminary data.</text>
</comment>